<proteinExistence type="predicted"/>
<name>A0A8H7Y8N3_PSICU</name>
<protein>
    <submittedName>
        <fullName evidence="1">Uncharacterized protein</fullName>
    </submittedName>
</protein>
<dbReference type="EMBL" id="JAFIQS010000001">
    <property type="protein sequence ID" value="KAG5173356.1"/>
    <property type="molecule type" value="Genomic_DNA"/>
</dbReference>
<reference evidence="1" key="1">
    <citation type="submission" date="2021-02" db="EMBL/GenBank/DDBJ databases">
        <title>Psilocybe cubensis genome.</title>
        <authorList>
            <person name="Mckernan K.J."/>
            <person name="Crawford S."/>
            <person name="Trippe A."/>
            <person name="Kane L.T."/>
            <person name="Mclaughlin S."/>
        </authorList>
    </citation>
    <scope>NUCLEOTIDE SEQUENCE [LARGE SCALE GENOMIC DNA]</scope>
    <source>
        <strain evidence="1">MGC-MH-2018</strain>
    </source>
</reference>
<accession>A0A8H7Y8N3</accession>
<gene>
    <name evidence="1" type="ORF">JR316_000009</name>
</gene>
<dbReference type="AlphaFoldDB" id="A0A8H7Y8N3"/>
<evidence type="ECO:0000313" key="1">
    <source>
        <dbReference type="EMBL" id="KAG5173356.1"/>
    </source>
</evidence>
<organism evidence="1">
    <name type="scientific">Psilocybe cubensis</name>
    <name type="common">Psychedelic mushroom</name>
    <name type="synonym">Stropharia cubensis</name>
    <dbReference type="NCBI Taxonomy" id="181762"/>
    <lineage>
        <taxon>Eukaryota</taxon>
        <taxon>Fungi</taxon>
        <taxon>Dikarya</taxon>
        <taxon>Basidiomycota</taxon>
        <taxon>Agaricomycotina</taxon>
        <taxon>Agaricomycetes</taxon>
        <taxon>Agaricomycetidae</taxon>
        <taxon>Agaricales</taxon>
        <taxon>Agaricineae</taxon>
        <taxon>Strophariaceae</taxon>
        <taxon>Psilocybe</taxon>
    </lineage>
</organism>
<sequence>MNLDLTNEEGWERADIGEDQVWRLWLLYVPLKNKITILLLMRKSNSNKTQPIVLIVSACIVNLIEGIGESGVGDGCRMFNSYAIDDDCHLRPLLGTSTDFHRMHFFEILHHPFAHIVQKHPERNRQEHRMPGGGTSKMSVTTTKLHKRAKSVSETGKGHSSTAFHRVAEVLEVIPCVLM</sequence>
<comment type="caution">
    <text evidence="1">The sequence shown here is derived from an EMBL/GenBank/DDBJ whole genome shotgun (WGS) entry which is preliminary data.</text>
</comment>